<evidence type="ECO:0000313" key="1">
    <source>
        <dbReference type="EMBL" id="KYC35809.1"/>
    </source>
</evidence>
<gene>
    <name evidence="1" type="ORF">WA1_05795</name>
</gene>
<proteinExistence type="predicted"/>
<organism evidence="1 2">
    <name type="scientific">Scytonema hofmannii PCC 7110</name>
    <dbReference type="NCBI Taxonomy" id="128403"/>
    <lineage>
        <taxon>Bacteria</taxon>
        <taxon>Bacillati</taxon>
        <taxon>Cyanobacteriota</taxon>
        <taxon>Cyanophyceae</taxon>
        <taxon>Nostocales</taxon>
        <taxon>Scytonemataceae</taxon>
        <taxon>Scytonema</taxon>
    </lineage>
</organism>
<dbReference type="AlphaFoldDB" id="A0A139WTR1"/>
<protein>
    <submittedName>
        <fullName evidence="1">Uncharacterized protein</fullName>
    </submittedName>
</protein>
<comment type="caution">
    <text evidence="1">The sequence shown here is derived from an EMBL/GenBank/DDBJ whole genome shotgun (WGS) entry which is preliminary data.</text>
</comment>
<accession>A0A139WTR1</accession>
<sequence>MSLLVTNKISPHTRHRVGVANLNGAIFFKTMAFVEGNIARRGGNKITGMLVFICVIEDGFE</sequence>
<evidence type="ECO:0000313" key="2">
    <source>
        <dbReference type="Proteomes" id="UP000076925"/>
    </source>
</evidence>
<reference evidence="1 2" key="1">
    <citation type="journal article" date="2013" name="Genome Biol. Evol.">
        <title>Genomes of Stigonematalean cyanobacteria (subsection V) and the evolution of oxygenic photosynthesis from prokaryotes to plastids.</title>
        <authorList>
            <person name="Dagan T."/>
            <person name="Roettger M."/>
            <person name="Stucken K."/>
            <person name="Landan G."/>
            <person name="Koch R."/>
            <person name="Major P."/>
            <person name="Gould S.B."/>
            <person name="Goremykin V.V."/>
            <person name="Rippka R."/>
            <person name="Tandeau de Marsac N."/>
            <person name="Gugger M."/>
            <person name="Lockhart P.J."/>
            <person name="Allen J.F."/>
            <person name="Brune I."/>
            <person name="Maus I."/>
            <person name="Puhler A."/>
            <person name="Martin W.F."/>
        </authorList>
    </citation>
    <scope>NUCLEOTIDE SEQUENCE [LARGE SCALE GENOMIC DNA]</scope>
    <source>
        <strain evidence="1 2">PCC 7110</strain>
    </source>
</reference>
<dbReference type="Proteomes" id="UP000076925">
    <property type="component" value="Unassembled WGS sequence"/>
</dbReference>
<name>A0A139WTR1_9CYAN</name>
<keyword evidence="2" id="KW-1185">Reference proteome</keyword>
<dbReference type="EMBL" id="ANNX02000050">
    <property type="protein sequence ID" value="KYC35809.1"/>
    <property type="molecule type" value="Genomic_DNA"/>
</dbReference>